<evidence type="ECO:0000313" key="1">
    <source>
        <dbReference type="EMBL" id="DAF54778.1"/>
    </source>
</evidence>
<dbReference type="EMBL" id="BK032682">
    <property type="protein sequence ID" value="DAF54778.1"/>
    <property type="molecule type" value="Genomic_DNA"/>
</dbReference>
<accession>A0A8S5SW62</accession>
<reference evidence="1" key="1">
    <citation type="journal article" date="2021" name="Proc. Natl. Acad. Sci. U.S.A.">
        <title>A Catalog of Tens of Thousands of Viruses from Human Metagenomes Reveals Hidden Associations with Chronic Diseases.</title>
        <authorList>
            <person name="Tisza M.J."/>
            <person name="Buck C.B."/>
        </authorList>
    </citation>
    <scope>NUCLEOTIDE SEQUENCE</scope>
    <source>
        <strain evidence="1">CtqPo10</strain>
    </source>
</reference>
<proteinExistence type="predicted"/>
<sequence>MFGSKVASTREIIEKLQKYEKQNGIGAVKGIAIICDGDRETEYIFRIANDSDSNRIFTKDGKYKETEIRISSLLDDRLFPDRFELPIEKQR</sequence>
<organism evidence="1">
    <name type="scientific">Siphoviridae sp. ctqPo10</name>
    <dbReference type="NCBI Taxonomy" id="2827948"/>
    <lineage>
        <taxon>Viruses</taxon>
        <taxon>Duplodnaviria</taxon>
        <taxon>Heunggongvirae</taxon>
        <taxon>Uroviricota</taxon>
        <taxon>Caudoviricetes</taxon>
    </lineage>
</organism>
<name>A0A8S5SW62_9CAUD</name>
<protein>
    <submittedName>
        <fullName evidence="1">General transcription factor</fullName>
    </submittedName>
</protein>